<evidence type="ECO:0000313" key="6">
    <source>
        <dbReference type="EMBL" id="MSS26973.1"/>
    </source>
</evidence>
<dbReference type="Pfam" id="PF03205">
    <property type="entry name" value="MobB"/>
    <property type="match status" value="1"/>
</dbReference>
<dbReference type="Gene3D" id="3.40.50.300">
    <property type="entry name" value="P-loop containing nucleotide triphosphate hydrolases"/>
    <property type="match status" value="1"/>
</dbReference>
<evidence type="ECO:0000313" key="7">
    <source>
        <dbReference type="Proteomes" id="UP000477488"/>
    </source>
</evidence>
<gene>
    <name evidence="6" type="ORF">FYJ44_02710</name>
</gene>
<name>A0A6L5XIG3_9BACT</name>
<dbReference type="InterPro" id="IPR004435">
    <property type="entry name" value="MobB_dom"/>
</dbReference>
<dbReference type="Pfam" id="PF04060">
    <property type="entry name" value="FeS"/>
    <property type="match status" value="1"/>
</dbReference>
<dbReference type="EMBL" id="VUMH01000002">
    <property type="protein sequence ID" value="MSS26973.1"/>
    <property type="molecule type" value="Genomic_DNA"/>
</dbReference>
<evidence type="ECO:0000256" key="1">
    <source>
        <dbReference type="ARBA" id="ARBA00022485"/>
    </source>
</evidence>
<dbReference type="Proteomes" id="UP000477488">
    <property type="component" value="Unassembled WGS sequence"/>
</dbReference>
<dbReference type="InterPro" id="IPR052539">
    <property type="entry name" value="MGD_biosynthesis_adapter"/>
</dbReference>
<reference evidence="6 7" key="1">
    <citation type="submission" date="2019-09" db="EMBL/GenBank/DDBJ databases">
        <title>In-depth cultivation of the pig gut microbiome towards novel bacterial diversity and tailored functional studies.</title>
        <authorList>
            <person name="Wylensek D."/>
            <person name="Hitch T.C.A."/>
            <person name="Clavel T."/>
        </authorList>
    </citation>
    <scope>NUCLEOTIDE SEQUENCE [LARGE SCALE GENOMIC DNA]</scope>
    <source>
        <strain evidence="6 7">PG-178-WT-4</strain>
    </source>
</reference>
<dbReference type="InterPro" id="IPR007202">
    <property type="entry name" value="4Fe-4S_dom"/>
</dbReference>
<dbReference type="SUPFAM" id="SSF52540">
    <property type="entry name" value="P-loop containing nucleoside triphosphate hydrolases"/>
    <property type="match status" value="1"/>
</dbReference>
<evidence type="ECO:0000256" key="3">
    <source>
        <dbReference type="ARBA" id="ARBA00023004"/>
    </source>
</evidence>
<proteinExistence type="predicted"/>
<evidence type="ECO:0000256" key="2">
    <source>
        <dbReference type="ARBA" id="ARBA00022723"/>
    </source>
</evidence>
<dbReference type="GO" id="GO:0046872">
    <property type="term" value="F:metal ion binding"/>
    <property type="evidence" value="ECO:0007669"/>
    <property type="project" value="UniProtKB-KW"/>
</dbReference>
<dbReference type="InterPro" id="IPR027417">
    <property type="entry name" value="P-loop_NTPase"/>
</dbReference>
<sequence>MRAIGITGFKNSGKTTLTGLLATALEGLGRKVAVIKCTHHGLDLPGRDTSKLSAPGRPVAALGEDDAAIFWSGKIGFMDLFTRLPADIVLVEGGKNLTFLPRVLCLRDVLEAPMLAPELAVGTFGPIGLPPLPAFDENSLDELARLADAKAFVLGGLDCGLCGRENCADLTRDILADAATPGDCLALTPSSLSLRVNGQEVPLNAFTAQMLEGGLRGMLAPLKGMTAGTVEIVLKQRAR</sequence>
<dbReference type="GO" id="GO:0005525">
    <property type="term" value="F:GTP binding"/>
    <property type="evidence" value="ECO:0007669"/>
    <property type="project" value="InterPro"/>
</dbReference>
<dbReference type="RefSeq" id="WP_154508913.1">
    <property type="nucleotide sequence ID" value="NZ_VUMH01000002.1"/>
</dbReference>
<dbReference type="PANTHER" id="PTHR40072:SF1">
    <property type="entry name" value="MOLYBDOPTERIN-GUANINE DINUCLEOTIDE BIOSYNTHESIS ADAPTER PROTEIN"/>
    <property type="match status" value="1"/>
</dbReference>
<keyword evidence="4" id="KW-0411">Iron-sulfur</keyword>
<dbReference type="AlphaFoldDB" id="A0A6L5XIG3"/>
<keyword evidence="2" id="KW-0479">Metal-binding</keyword>
<organism evidence="6 7">
    <name type="scientific">Desulfovibrio porci</name>
    <dbReference type="NCBI Taxonomy" id="2605782"/>
    <lineage>
        <taxon>Bacteria</taxon>
        <taxon>Pseudomonadati</taxon>
        <taxon>Thermodesulfobacteriota</taxon>
        <taxon>Desulfovibrionia</taxon>
        <taxon>Desulfovibrionales</taxon>
        <taxon>Desulfovibrionaceae</taxon>
        <taxon>Desulfovibrio</taxon>
    </lineage>
</organism>
<keyword evidence="1" id="KW-0004">4Fe-4S</keyword>
<dbReference type="GO" id="GO:0051539">
    <property type="term" value="F:4 iron, 4 sulfur cluster binding"/>
    <property type="evidence" value="ECO:0007669"/>
    <property type="project" value="UniProtKB-KW"/>
</dbReference>
<protein>
    <submittedName>
        <fullName evidence="6">Molybdopterin-guanine dinucleotide biosynthesis protein MobB</fullName>
    </submittedName>
</protein>
<evidence type="ECO:0000256" key="4">
    <source>
        <dbReference type="ARBA" id="ARBA00023014"/>
    </source>
</evidence>
<keyword evidence="3" id="KW-0408">Iron</keyword>
<accession>A0A6L5XIG3</accession>
<comment type="caution">
    <text evidence="6">The sequence shown here is derived from an EMBL/GenBank/DDBJ whole genome shotgun (WGS) entry which is preliminary data.</text>
</comment>
<feature type="domain" description="4Fe-4S" evidence="5">
    <location>
        <begin position="142"/>
        <end position="201"/>
    </location>
</feature>
<dbReference type="GO" id="GO:0006777">
    <property type="term" value="P:Mo-molybdopterin cofactor biosynthetic process"/>
    <property type="evidence" value="ECO:0007669"/>
    <property type="project" value="InterPro"/>
</dbReference>
<evidence type="ECO:0000259" key="5">
    <source>
        <dbReference type="PROSITE" id="PS51656"/>
    </source>
</evidence>
<keyword evidence="7" id="KW-1185">Reference proteome</keyword>
<dbReference type="PANTHER" id="PTHR40072">
    <property type="entry name" value="MOLYBDOPTERIN-GUANINE DINUCLEOTIDE BIOSYNTHESIS ADAPTER PROTEIN-RELATED"/>
    <property type="match status" value="1"/>
</dbReference>
<dbReference type="PROSITE" id="PS51656">
    <property type="entry name" value="4FE4S"/>
    <property type="match status" value="1"/>
</dbReference>